<dbReference type="OrthoDB" id="869379at2"/>
<feature type="domain" description="GPI inositol-deacylase PGAP1-like alpha/beta" evidence="1">
    <location>
        <begin position="212"/>
        <end position="273"/>
    </location>
</feature>
<evidence type="ECO:0000313" key="2">
    <source>
        <dbReference type="EMBL" id="PTU31366.1"/>
    </source>
</evidence>
<dbReference type="InterPro" id="IPR012908">
    <property type="entry name" value="PGAP1-ab_dom-like"/>
</dbReference>
<name>A0A2T5MFM0_9GAMM</name>
<dbReference type="InterPro" id="IPR029058">
    <property type="entry name" value="AB_hydrolase_fold"/>
</dbReference>
<dbReference type="RefSeq" id="WP_107939909.1">
    <property type="nucleotide sequence ID" value="NZ_QANS01000003.1"/>
</dbReference>
<gene>
    <name evidence="2" type="ORF">CJD38_08465</name>
</gene>
<dbReference type="Proteomes" id="UP000244248">
    <property type="component" value="Unassembled WGS sequence"/>
</dbReference>
<evidence type="ECO:0000259" key="1">
    <source>
        <dbReference type="Pfam" id="PF07819"/>
    </source>
</evidence>
<protein>
    <submittedName>
        <fullName evidence="2">Permease</fullName>
    </submittedName>
</protein>
<dbReference type="GO" id="GO:0016788">
    <property type="term" value="F:hydrolase activity, acting on ester bonds"/>
    <property type="evidence" value="ECO:0007669"/>
    <property type="project" value="InterPro"/>
</dbReference>
<dbReference type="PANTHER" id="PTHR11440">
    <property type="entry name" value="LECITHIN-CHOLESTEROL ACYLTRANSFERASE-RELATED"/>
    <property type="match status" value="1"/>
</dbReference>
<dbReference type="SUPFAM" id="SSF53474">
    <property type="entry name" value="alpha/beta-Hydrolases"/>
    <property type="match status" value="1"/>
</dbReference>
<organism evidence="2 3">
    <name type="scientific">Stenotrophobium rhamnosiphilum</name>
    <dbReference type="NCBI Taxonomy" id="2029166"/>
    <lineage>
        <taxon>Bacteria</taxon>
        <taxon>Pseudomonadati</taxon>
        <taxon>Pseudomonadota</taxon>
        <taxon>Gammaproteobacteria</taxon>
        <taxon>Nevskiales</taxon>
        <taxon>Nevskiaceae</taxon>
        <taxon>Stenotrophobium</taxon>
    </lineage>
</organism>
<dbReference type="Gene3D" id="3.40.50.1820">
    <property type="entry name" value="alpha/beta hydrolase"/>
    <property type="match status" value="1"/>
</dbReference>
<dbReference type="AlphaFoldDB" id="A0A2T5MFM0"/>
<reference evidence="2 3" key="1">
    <citation type="submission" date="2018-04" db="EMBL/GenBank/DDBJ databases">
        <title>Novel species isolated from glacier.</title>
        <authorList>
            <person name="Liu Q."/>
            <person name="Xin Y.-H."/>
        </authorList>
    </citation>
    <scope>NUCLEOTIDE SEQUENCE [LARGE SCALE GENOMIC DNA]</scope>
    <source>
        <strain evidence="2 3">GT1R17</strain>
    </source>
</reference>
<sequence>MPKELHVKPNDVRGYGKLAVDATQRVTDLVEAIHQRIARPSMLFGQSKDERTTGITGLVYRGVREITGAIGFGIDQTLQPIIPLLEKAVAQTPSSPAREILLAVVNGVVGDHLEASDNPLALQMTFRYQDKPLSLNPEALSAAVPDARGHVLVVVHGLCMNDLQWTRDGYSHVDGVAQQLNASAVHLRYNSGRHISQNGREFAATLELLLASWPTKVTKLTLLTHSMGGLVTRSACHYGMQKEYRWLRVLKNVVFLGTPHHGAPLERHGNLFQRAVGVIPFAAPLARLGMLRSAGVTDLRYGALVDEDWNRRGRFDHAPDDRTIVTLPPGVRYFVAAATLGKTLGDNKDTLLGDGLVPVDSALGKHPESARCLYFSPSHQALFYQHSHWDLLYRREVGTQILQWLSNT</sequence>
<evidence type="ECO:0000313" key="3">
    <source>
        <dbReference type="Proteomes" id="UP000244248"/>
    </source>
</evidence>
<comment type="caution">
    <text evidence="2">The sequence shown here is derived from an EMBL/GenBank/DDBJ whole genome shotgun (WGS) entry which is preliminary data.</text>
</comment>
<keyword evidence="3" id="KW-1185">Reference proteome</keyword>
<proteinExistence type="predicted"/>
<dbReference type="Pfam" id="PF07819">
    <property type="entry name" value="PGAP1"/>
    <property type="match status" value="1"/>
</dbReference>
<accession>A0A2T5MFM0</accession>
<dbReference type="EMBL" id="QANS01000003">
    <property type="protein sequence ID" value="PTU31366.1"/>
    <property type="molecule type" value="Genomic_DNA"/>
</dbReference>